<evidence type="ECO:0000256" key="7">
    <source>
        <dbReference type="ARBA" id="ARBA00023163"/>
    </source>
</evidence>
<evidence type="ECO:0000313" key="14">
    <source>
        <dbReference type="Proteomes" id="UP000663760"/>
    </source>
</evidence>
<evidence type="ECO:0000256" key="2">
    <source>
        <dbReference type="ARBA" id="ARBA00022553"/>
    </source>
</evidence>
<organism evidence="13 14">
    <name type="scientific">Spirodela intermedia</name>
    <name type="common">Intermediate duckweed</name>
    <dbReference type="NCBI Taxonomy" id="51605"/>
    <lineage>
        <taxon>Eukaryota</taxon>
        <taxon>Viridiplantae</taxon>
        <taxon>Streptophyta</taxon>
        <taxon>Embryophyta</taxon>
        <taxon>Tracheophyta</taxon>
        <taxon>Spermatophyta</taxon>
        <taxon>Magnoliopsida</taxon>
        <taxon>Liliopsida</taxon>
        <taxon>Araceae</taxon>
        <taxon>Lemnoideae</taxon>
        <taxon>Spirodela</taxon>
    </lineage>
</organism>
<sequence length="570" mass="62978">MAASILSLFPGGFGIMVIDDNEQSLHDVVQGLESYGYTVTPCSRVTSALDILIKDERRFDLILTEARMVDMDAFALLHQVEVTFDIPVIMMSAGGGLGLAGECLKAGASFYLQKPLDYAAVSTIWQHVAVKKMRVFPIDATRRMENRGSSPSFSVSGEERRGTGESPDNVKRRDVEDDDDHEGDEEVKRGMNGTAVTEKKERVEWTNELHLLFLDAVDKLGINRAAPRKILKLMGRRDLTRTNVASHLQKYRQHLAKITNSRNRPEGNRSRRRFFLTKKRSVFECGPQHLTEIHRLEMESFNQSFATDAQRAADNSIKPQVASMKHTNIPKALPIPASAAQGNATQQARLCSHETSRNCSYFEDSTAENFQAFAVEYNVGLRACVAAGTSALKFPGSNTIATSDVSEPQNSGCGNNYIGLELQTASEKLGLTLGTSPGPKVIAPVEGESKDEIIEDMILDQLLQEEAVSSEKRTNIHKDLLSSGFGKNDPTIQTSGNHFSPLNQPSAELLENEDISIDEFLDTQLDNLSQDIGDISQEAIMSLLFDDQDEDANTVEEADLFSASQEDRRQ</sequence>
<protein>
    <submittedName>
        <fullName evidence="13">Uncharacterized protein</fullName>
    </submittedName>
</protein>
<gene>
    <name evidence="13" type="ORF">SI8410_11015699</name>
</gene>
<dbReference type="PROSITE" id="PS51294">
    <property type="entry name" value="HTH_MYB"/>
    <property type="match status" value="1"/>
</dbReference>
<dbReference type="FunFam" id="1.10.10.60:FF:000007">
    <property type="entry name" value="Two-component response regulator"/>
    <property type="match status" value="1"/>
</dbReference>
<dbReference type="InterPro" id="IPR009057">
    <property type="entry name" value="Homeodomain-like_sf"/>
</dbReference>
<dbReference type="InterPro" id="IPR017930">
    <property type="entry name" value="Myb_dom"/>
</dbReference>
<evidence type="ECO:0000256" key="6">
    <source>
        <dbReference type="ARBA" id="ARBA00023159"/>
    </source>
</evidence>
<feature type="compositionally biased region" description="Acidic residues" evidence="10">
    <location>
        <begin position="176"/>
        <end position="185"/>
    </location>
</feature>
<dbReference type="InterPro" id="IPR011006">
    <property type="entry name" value="CheY-like_superfamily"/>
</dbReference>
<evidence type="ECO:0000313" key="13">
    <source>
        <dbReference type="EMBL" id="CAA7405021.1"/>
    </source>
</evidence>
<evidence type="ECO:0000256" key="4">
    <source>
        <dbReference type="ARBA" id="ARBA00023015"/>
    </source>
</evidence>
<feature type="domain" description="HTH myb-type" evidence="12">
    <location>
        <begin position="197"/>
        <end position="256"/>
    </location>
</feature>
<dbReference type="Pfam" id="PF00249">
    <property type="entry name" value="Myb_DNA-binding"/>
    <property type="match status" value="1"/>
</dbReference>
<dbReference type="PANTHER" id="PTHR43874:SF67">
    <property type="entry name" value="TWO-COMPONENT RESPONSE REGULATOR ARR2"/>
    <property type="match status" value="1"/>
</dbReference>
<evidence type="ECO:0000259" key="12">
    <source>
        <dbReference type="PROSITE" id="PS51294"/>
    </source>
</evidence>
<dbReference type="NCBIfam" id="TIGR01557">
    <property type="entry name" value="myb_SHAQKYF"/>
    <property type="match status" value="1"/>
</dbReference>
<dbReference type="Pfam" id="PF00072">
    <property type="entry name" value="Response_reg"/>
    <property type="match status" value="1"/>
</dbReference>
<proteinExistence type="predicted"/>
<dbReference type="GO" id="GO:0009736">
    <property type="term" value="P:cytokinin-activated signaling pathway"/>
    <property type="evidence" value="ECO:0007669"/>
    <property type="project" value="InterPro"/>
</dbReference>
<evidence type="ECO:0000256" key="8">
    <source>
        <dbReference type="ARBA" id="ARBA00023242"/>
    </source>
</evidence>
<keyword evidence="5" id="KW-0238">DNA-binding</keyword>
<dbReference type="SUPFAM" id="SSF46689">
    <property type="entry name" value="Homeodomain-like"/>
    <property type="match status" value="1"/>
</dbReference>
<evidence type="ECO:0000256" key="9">
    <source>
        <dbReference type="PROSITE-ProRule" id="PRU00169"/>
    </source>
</evidence>
<evidence type="ECO:0000256" key="10">
    <source>
        <dbReference type="SAM" id="MobiDB-lite"/>
    </source>
</evidence>
<reference evidence="13" key="1">
    <citation type="submission" date="2020-02" db="EMBL/GenBank/DDBJ databases">
        <authorList>
            <person name="Scholz U."/>
            <person name="Mascher M."/>
            <person name="Fiebig A."/>
        </authorList>
    </citation>
    <scope>NUCLEOTIDE SEQUENCE</scope>
</reference>
<keyword evidence="2" id="KW-0597">Phosphoprotein</keyword>
<dbReference type="OrthoDB" id="10262808at2759"/>
<dbReference type="SUPFAM" id="SSF52172">
    <property type="entry name" value="CheY-like"/>
    <property type="match status" value="1"/>
</dbReference>
<dbReference type="Gene3D" id="3.40.50.2300">
    <property type="match status" value="1"/>
</dbReference>
<dbReference type="SMART" id="SM00448">
    <property type="entry name" value="REC"/>
    <property type="match status" value="1"/>
</dbReference>
<dbReference type="EMBL" id="LR746274">
    <property type="protein sequence ID" value="CAA7405021.1"/>
    <property type="molecule type" value="Genomic_DNA"/>
</dbReference>
<dbReference type="InterPro" id="IPR006447">
    <property type="entry name" value="Myb_dom_plants"/>
</dbReference>
<dbReference type="Gene3D" id="1.10.10.60">
    <property type="entry name" value="Homeodomain-like"/>
    <property type="match status" value="1"/>
</dbReference>
<dbReference type="InterPro" id="IPR001789">
    <property type="entry name" value="Sig_transdc_resp-reg_receiver"/>
</dbReference>
<dbReference type="Proteomes" id="UP000663760">
    <property type="component" value="Chromosome 11"/>
</dbReference>
<evidence type="ECO:0000256" key="5">
    <source>
        <dbReference type="ARBA" id="ARBA00023125"/>
    </source>
</evidence>
<evidence type="ECO:0000256" key="3">
    <source>
        <dbReference type="ARBA" id="ARBA00023012"/>
    </source>
</evidence>
<evidence type="ECO:0000256" key="1">
    <source>
        <dbReference type="ARBA" id="ARBA00004123"/>
    </source>
</evidence>
<comment type="caution">
    <text evidence="9">Lacks conserved residue(s) required for the propagation of feature annotation.</text>
</comment>
<keyword evidence="3" id="KW-0902">Two-component regulatory system</keyword>
<feature type="domain" description="Response regulatory" evidence="11">
    <location>
        <begin position="14"/>
        <end position="129"/>
    </location>
</feature>
<accession>A0A7I8L4U1</accession>
<evidence type="ECO:0000259" key="11">
    <source>
        <dbReference type="PROSITE" id="PS50110"/>
    </source>
</evidence>
<dbReference type="AlphaFoldDB" id="A0A7I8L4U1"/>
<feature type="region of interest" description="Disordered" evidence="10">
    <location>
        <begin position="145"/>
        <end position="195"/>
    </location>
</feature>
<name>A0A7I8L4U1_SPIIN</name>
<keyword evidence="6" id="KW-0010">Activator</keyword>
<keyword evidence="7" id="KW-0804">Transcription</keyword>
<dbReference type="PROSITE" id="PS50110">
    <property type="entry name" value="RESPONSE_REGULATORY"/>
    <property type="match status" value="1"/>
</dbReference>
<keyword evidence="8" id="KW-0539">Nucleus</keyword>
<dbReference type="InterPro" id="IPR045279">
    <property type="entry name" value="ARR-like"/>
</dbReference>
<feature type="compositionally biased region" description="Basic and acidic residues" evidence="10">
    <location>
        <begin position="157"/>
        <end position="175"/>
    </location>
</feature>
<dbReference type="PANTHER" id="PTHR43874">
    <property type="entry name" value="TWO-COMPONENT RESPONSE REGULATOR"/>
    <property type="match status" value="1"/>
</dbReference>
<keyword evidence="4" id="KW-0805">Transcription regulation</keyword>
<keyword evidence="14" id="KW-1185">Reference proteome</keyword>
<dbReference type="GO" id="GO:0000160">
    <property type="term" value="P:phosphorelay signal transduction system"/>
    <property type="evidence" value="ECO:0007669"/>
    <property type="project" value="UniProtKB-KW"/>
</dbReference>
<dbReference type="GO" id="GO:0005634">
    <property type="term" value="C:nucleus"/>
    <property type="evidence" value="ECO:0007669"/>
    <property type="project" value="UniProtKB-SubCell"/>
</dbReference>
<dbReference type="InterPro" id="IPR001005">
    <property type="entry name" value="SANT/Myb"/>
</dbReference>
<dbReference type="GO" id="GO:0003677">
    <property type="term" value="F:DNA binding"/>
    <property type="evidence" value="ECO:0007669"/>
    <property type="project" value="UniProtKB-KW"/>
</dbReference>
<comment type="subcellular location">
    <subcellularLocation>
        <location evidence="1">Nucleus</location>
    </subcellularLocation>
</comment>